<protein>
    <recommendedName>
        <fullName evidence="3">tRNA threonylcarbamoyladenosine biosynthesis protein TsaE</fullName>
    </recommendedName>
    <alternativeName>
        <fullName evidence="10">t(6)A37 threonylcarbamoyladenosine biosynthesis protein TsaE</fullName>
    </alternativeName>
</protein>
<dbReference type="NCBIfam" id="TIGR00150">
    <property type="entry name" value="T6A_YjeE"/>
    <property type="match status" value="1"/>
</dbReference>
<keyword evidence="12" id="KW-1185">Reference proteome</keyword>
<accession>A0A1M5UA29</accession>
<keyword evidence="6" id="KW-0479">Metal-binding</keyword>
<evidence type="ECO:0000256" key="6">
    <source>
        <dbReference type="ARBA" id="ARBA00022723"/>
    </source>
</evidence>
<dbReference type="Gene3D" id="3.40.50.300">
    <property type="entry name" value="P-loop containing nucleotide triphosphate hydrolases"/>
    <property type="match status" value="1"/>
</dbReference>
<dbReference type="Proteomes" id="UP000184221">
    <property type="component" value="Unassembled WGS sequence"/>
</dbReference>
<dbReference type="STRING" id="996342.SAMN05443551_2542"/>
<dbReference type="GO" id="GO:0046872">
    <property type="term" value="F:metal ion binding"/>
    <property type="evidence" value="ECO:0007669"/>
    <property type="project" value="UniProtKB-KW"/>
</dbReference>
<dbReference type="OrthoDB" id="9800307at2"/>
<dbReference type="SUPFAM" id="SSF52540">
    <property type="entry name" value="P-loop containing nucleoside triphosphate hydrolases"/>
    <property type="match status" value="1"/>
</dbReference>
<comment type="similarity">
    <text evidence="2">Belongs to the TsaE family.</text>
</comment>
<evidence type="ECO:0000256" key="1">
    <source>
        <dbReference type="ARBA" id="ARBA00004496"/>
    </source>
</evidence>
<evidence type="ECO:0000256" key="7">
    <source>
        <dbReference type="ARBA" id="ARBA00022741"/>
    </source>
</evidence>
<proteinExistence type="inferred from homology"/>
<dbReference type="PANTHER" id="PTHR33540">
    <property type="entry name" value="TRNA THREONYLCARBAMOYLADENOSINE BIOSYNTHESIS PROTEIN TSAE"/>
    <property type="match status" value="1"/>
</dbReference>
<dbReference type="GO" id="GO:0005737">
    <property type="term" value="C:cytoplasm"/>
    <property type="evidence" value="ECO:0007669"/>
    <property type="project" value="UniProtKB-SubCell"/>
</dbReference>
<evidence type="ECO:0000313" key="11">
    <source>
        <dbReference type="EMBL" id="SHH59543.1"/>
    </source>
</evidence>
<dbReference type="GO" id="GO:0002949">
    <property type="term" value="P:tRNA threonylcarbamoyladenosine modification"/>
    <property type="evidence" value="ECO:0007669"/>
    <property type="project" value="InterPro"/>
</dbReference>
<dbReference type="EMBL" id="FQXC01000003">
    <property type="protein sequence ID" value="SHH59543.1"/>
    <property type="molecule type" value="Genomic_DNA"/>
</dbReference>
<evidence type="ECO:0000256" key="8">
    <source>
        <dbReference type="ARBA" id="ARBA00022840"/>
    </source>
</evidence>
<keyword evidence="8" id="KW-0067">ATP-binding</keyword>
<evidence type="ECO:0000256" key="2">
    <source>
        <dbReference type="ARBA" id="ARBA00007599"/>
    </source>
</evidence>
<dbReference type="RefSeq" id="WP_072777946.1">
    <property type="nucleotide sequence ID" value="NZ_FQXC01000003.1"/>
</dbReference>
<evidence type="ECO:0000313" key="12">
    <source>
        <dbReference type="Proteomes" id="UP000184221"/>
    </source>
</evidence>
<name>A0A1M5UA29_9RHOB</name>
<sequence>MTEHRAAFLSHSPEDTAHFAERLGELLVAGDCVLLSGGIGAGKSHFARALILSRLPVPEDIPSPTFTLVQTYDLPECELWHADLYRLGDPDQIVELGLLDAFQTAICLIEWPDRLGDLTPHDALHIAFDDPAKDDTREVTLSWTSDRWTAPLKAVLP</sequence>
<keyword evidence="5" id="KW-0819">tRNA processing</keyword>
<dbReference type="AlphaFoldDB" id="A0A1M5UA29"/>
<dbReference type="GO" id="GO:0005524">
    <property type="term" value="F:ATP binding"/>
    <property type="evidence" value="ECO:0007669"/>
    <property type="project" value="UniProtKB-KW"/>
</dbReference>
<keyword evidence="9" id="KW-0460">Magnesium</keyword>
<evidence type="ECO:0000256" key="10">
    <source>
        <dbReference type="ARBA" id="ARBA00032441"/>
    </source>
</evidence>
<reference evidence="11 12" key="1">
    <citation type="submission" date="2016-11" db="EMBL/GenBank/DDBJ databases">
        <authorList>
            <person name="Jaros S."/>
            <person name="Januszkiewicz K."/>
            <person name="Wedrychowicz H."/>
        </authorList>
    </citation>
    <scope>NUCLEOTIDE SEQUENCE [LARGE SCALE GENOMIC DNA]</scope>
    <source>
        <strain evidence="11 12">DSM 29431</strain>
    </source>
</reference>
<evidence type="ECO:0000256" key="4">
    <source>
        <dbReference type="ARBA" id="ARBA00022490"/>
    </source>
</evidence>
<dbReference type="InterPro" id="IPR027417">
    <property type="entry name" value="P-loop_NTPase"/>
</dbReference>
<gene>
    <name evidence="11" type="ORF">SAMN05443551_2542</name>
</gene>
<dbReference type="PANTHER" id="PTHR33540:SF2">
    <property type="entry name" value="TRNA THREONYLCARBAMOYLADENOSINE BIOSYNTHESIS PROTEIN TSAE"/>
    <property type="match status" value="1"/>
</dbReference>
<dbReference type="Pfam" id="PF02367">
    <property type="entry name" value="TsaE"/>
    <property type="match status" value="1"/>
</dbReference>
<keyword evidence="7" id="KW-0547">Nucleotide-binding</keyword>
<organism evidence="11 12">
    <name type="scientific">Marivita hallyeonensis</name>
    <dbReference type="NCBI Taxonomy" id="996342"/>
    <lineage>
        <taxon>Bacteria</taxon>
        <taxon>Pseudomonadati</taxon>
        <taxon>Pseudomonadota</taxon>
        <taxon>Alphaproteobacteria</taxon>
        <taxon>Rhodobacterales</taxon>
        <taxon>Roseobacteraceae</taxon>
        <taxon>Marivita</taxon>
    </lineage>
</organism>
<comment type="subcellular location">
    <subcellularLocation>
        <location evidence="1">Cytoplasm</location>
    </subcellularLocation>
</comment>
<keyword evidence="4" id="KW-0963">Cytoplasm</keyword>
<dbReference type="InterPro" id="IPR003442">
    <property type="entry name" value="T6A_TsaE"/>
</dbReference>
<evidence type="ECO:0000256" key="5">
    <source>
        <dbReference type="ARBA" id="ARBA00022694"/>
    </source>
</evidence>
<evidence type="ECO:0000256" key="9">
    <source>
        <dbReference type="ARBA" id="ARBA00022842"/>
    </source>
</evidence>
<evidence type="ECO:0000256" key="3">
    <source>
        <dbReference type="ARBA" id="ARBA00019010"/>
    </source>
</evidence>